<evidence type="ECO:0000256" key="2">
    <source>
        <dbReference type="ARBA" id="ARBA00022448"/>
    </source>
</evidence>
<feature type="transmembrane region" description="Helical" evidence="8">
    <location>
        <begin position="77"/>
        <end position="94"/>
    </location>
</feature>
<dbReference type="InterPro" id="IPR036259">
    <property type="entry name" value="MFS_trans_sf"/>
</dbReference>
<keyword evidence="4" id="KW-0997">Cell inner membrane</keyword>
<dbReference type="GO" id="GO:0005886">
    <property type="term" value="C:plasma membrane"/>
    <property type="evidence" value="ECO:0007669"/>
    <property type="project" value="UniProtKB-SubCell"/>
</dbReference>
<dbReference type="AlphaFoldDB" id="A0A398CI96"/>
<accession>A0A398CI96</accession>
<feature type="transmembrane region" description="Helical" evidence="8">
    <location>
        <begin position="359"/>
        <end position="379"/>
    </location>
</feature>
<dbReference type="Pfam" id="PF12832">
    <property type="entry name" value="MFS_1_like"/>
    <property type="match status" value="1"/>
</dbReference>
<feature type="transmembrane region" description="Helical" evidence="8">
    <location>
        <begin position="48"/>
        <end position="68"/>
    </location>
</feature>
<feature type="transmembrane region" description="Helical" evidence="8">
    <location>
        <begin position="167"/>
        <end position="185"/>
    </location>
</feature>
<sequence length="390" mass="42891">MKDNMNLRAQLWILRSLQFASFATMALVVAFFPLYFDSLGFSKQQIGAIYSIGPVLSIFSNLLAGFVSDKTKNVRRVLNLLFVGQILALALLLPQKEFGLVAGVMALFYLFQTPVNSMLDSVSLLAAERMQISFPSIRVFGSLGYAVSAVAFGYLLKVSDSTLTLKIGLATTACALLFSILLGNFQASVKKFEFGGLWALFRRREVVLFFLFIAFVSISHRMNEGFLSVAMRDNGASDFLIGTASLASAVSEMPIFFLLAKYGQRFKELPLLAIASIMYVVRLSLLSFADEPWMFVALQMMHSVTFGIFYITALRYLLTLVPDEYRSSGQALFTVVWSGIAGLVAGLLGGWLYDSAGLSFVYRIGACTALVSAIGFLYSHISPSRRADRG</sequence>
<keyword evidence="5 8" id="KW-0812">Transmembrane</keyword>
<comment type="caution">
    <text evidence="10">The sequence shown here is derived from an EMBL/GenBank/DDBJ whole genome shotgun (WGS) entry which is preliminary data.</text>
</comment>
<proteinExistence type="predicted"/>
<dbReference type="GO" id="GO:0022857">
    <property type="term" value="F:transmembrane transporter activity"/>
    <property type="evidence" value="ECO:0007669"/>
    <property type="project" value="InterPro"/>
</dbReference>
<dbReference type="PROSITE" id="PS50850">
    <property type="entry name" value="MFS"/>
    <property type="match status" value="1"/>
</dbReference>
<feature type="transmembrane region" description="Helical" evidence="8">
    <location>
        <begin position="330"/>
        <end position="353"/>
    </location>
</feature>
<organism evidence="10 11">
    <name type="scientific">Cohnella faecalis</name>
    <dbReference type="NCBI Taxonomy" id="2315694"/>
    <lineage>
        <taxon>Bacteria</taxon>
        <taxon>Bacillati</taxon>
        <taxon>Bacillota</taxon>
        <taxon>Bacilli</taxon>
        <taxon>Bacillales</taxon>
        <taxon>Paenibacillaceae</taxon>
        <taxon>Cohnella</taxon>
    </lineage>
</organism>
<feature type="transmembrane region" description="Helical" evidence="8">
    <location>
        <begin position="271"/>
        <end position="289"/>
    </location>
</feature>
<evidence type="ECO:0000256" key="5">
    <source>
        <dbReference type="ARBA" id="ARBA00022692"/>
    </source>
</evidence>
<keyword evidence="11" id="KW-1185">Reference proteome</keyword>
<dbReference type="InterPro" id="IPR026032">
    <property type="entry name" value="HcaT-like"/>
</dbReference>
<dbReference type="PANTHER" id="PTHR23522">
    <property type="entry name" value="BLL5896 PROTEIN"/>
    <property type="match status" value="1"/>
</dbReference>
<protein>
    <submittedName>
        <fullName evidence="10">MFS transporter</fullName>
    </submittedName>
</protein>
<dbReference type="RefSeq" id="WP_119152379.1">
    <property type="nucleotide sequence ID" value="NZ_JBHSOV010000006.1"/>
</dbReference>
<dbReference type="PANTHER" id="PTHR23522:SF10">
    <property type="entry name" value="3-PHENYLPROPIONIC ACID TRANSPORTER-RELATED"/>
    <property type="match status" value="1"/>
</dbReference>
<keyword evidence="6 8" id="KW-1133">Transmembrane helix</keyword>
<feature type="transmembrane region" description="Helical" evidence="8">
    <location>
        <begin position="295"/>
        <end position="318"/>
    </location>
</feature>
<dbReference type="EMBL" id="QXJM01000052">
    <property type="protein sequence ID" value="RIE00558.1"/>
    <property type="molecule type" value="Genomic_DNA"/>
</dbReference>
<gene>
    <name evidence="10" type="ORF">D3H35_27865</name>
</gene>
<keyword evidence="2" id="KW-0813">Transport</keyword>
<evidence type="ECO:0000256" key="4">
    <source>
        <dbReference type="ARBA" id="ARBA00022519"/>
    </source>
</evidence>
<evidence type="ECO:0000256" key="6">
    <source>
        <dbReference type="ARBA" id="ARBA00022989"/>
    </source>
</evidence>
<dbReference type="PIRSF" id="PIRSF004925">
    <property type="entry name" value="HcaT"/>
    <property type="match status" value="1"/>
</dbReference>
<evidence type="ECO:0000256" key="8">
    <source>
        <dbReference type="SAM" id="Phobius"/>
    </source>
</evidence>
<comment type="subcellular location">
    <subcellularLocation>
        <location evidence="1">Cell inner membrane</location>
        <topology evidence="1">Multi-pass membrane protein</topology>
    </subcellularLocation>
</comment>
<evidence type="ECO:0000256" key="3">
    <source>
        <dbReference type="ARBA" id="ARBA00022475"/>
    </source>
</evidence>
<evidence type="ECO:0000256" key="1">
    <source>
        <dbReference type="ARBA" id="ARBA00004429"/>
    </source>
</evidence>
<dbReference type="InterPro" id="IPR024989">
    <property type="entry name" value="MFS_assoc_dom"/>
</dbReference>
<dbReference type="InterPro" id="IPR020846">
    <property type="entry name" value="MFS_dom"/>
</dbReference>
<feature type="transmembrane region" description="Helical" evidence="8">
    <location>
        <begin position="12"/>
        <end position="36"/>
    </location>
</feature>
<evidence type="ECO:0000313" key="11">
    <source>
        <dbReference type="Proteomes" id="UP000266340"/>
    </source>
</evidence>
<feature type="transmembrane region" description="Helical" evidence="8">
    <location>
        <begin position="206"/>
        <end position="223"/>
    </location>
</feature>
<feature type="transmembrane region" description="Helical" evidence="8">
    <location>
        <begin position="239"/>
        <end position="259"/>
    </location>
</feature>
<feature type="transmembrane region" description="Helical" evidence="8">
    <location>
        <begin position="100"/>
        <end position="125"/>
    </location>
</feature>
<dbReference type="Proteomes" id="UP000266340">
    <property type="component" value="Unassembled WGS sequence"/>
</dbReference>
<evidence type="ECO:0000313" key="10">
    <source>
        <dbReference type="EMBL" id="RIE00558.1"/>
    </source>
</evidence>
<keyword evidence="3" id="KW-1003">Cell membrane</keyword>
<reference evidence="10 11" key="1">
    <citation type="submission" date="2018-09" db="EMBL/GenBank/DDBJ databases">
        <title>Cohnella cavernae sp. nov., isolated from a karst cave.</title>
        <authorList>
            <person name="Zhu H."/>
        </authorList>
    </citation>
    <scope>NUCLEOTIDE SEQUENCE [LARGE SCALE GENOMIC DNA]</scope>
    <source>
        <strain evidence="10 11">K2E09-144</strain>
    </source>
</reference>
<feature type="domain" description="Major facilitator superfamily (MFS) profile" evidence="9">
    <location>
        <begin position="176"/>
        <end position="390"/>
    </location>
</feature>
<dbReference type="SUPFAM" id="SSF103473">
    <property type="entry name" value="MFS general substrate transporter"/>
    <property type="match status" value="2"/>
</dbReference>
<dbReference type="Gene3D" id="1.20.1250.20">
    <property type="entry name" value="MFS general substrate transporter like domains"/>
    <property type="match status" value="2"/>
</dbReference>
<dbReference type="OrthoDB" id="1650886at2"/>
<evidence type="ECO:0000256" key="7">
    <source>
        <dbReference type="ARBA" id="ARBA00023136"/>
    </source>
</evidence>
<feature type="transmembrane region" description="Helical" evidence="8">
    <location>
        <begin position="137"/>
        <end position="155"/>
    </location>
</feature>
<keyword evidence="7 8" id="KW-0472">Membrane</keyword>
<name>A0A398CI96_9BACL</name>
<evidence type="ECO:0000259" key="9">
    <source>
        <dbReference type="PROSITE" id="PS50850"/>
    </source>
</evidence>